<dbReference type="GeneID" id="85410766"/>
<organism evidence="1 2">
    <name type="scientific">Colletotrichum tamarilloi</name>
    <dbReference type="NCBI Taxonomy" id="1209934"/>
    <lineage>
        <taxon>Eukaryota</taxon>
        <taxon>Fungi</taxon>
        <taxon>Dikarya</taxon>
        <taxon>Ascomycota</taxon>
        <taxon>Pezizomycotina</taxon>
        <taxon>Sordariomycetes</taxon>
        <taxon>Hypocreomycetidae</taxon>
        <taxon>Glomerellales</taxon>
        <taxon>Glomerellaceae</taxon>
        <taxon>Colletotrichum</taxon>
        <taxon>Colletotrichum acutatum species complex</taxon>
    </lineage>
</organism>
<protein>
    <submittedName>
        <fullName evidence="1">Uncharacterized protein</fullName>
    </submittedName>
</protein>
<keyword evidence="2" id="KW-1185">Reference proteome</keyword>
<accession>A0ABQ9R0L7</accession>
<feature type="non-terminal residue" evidence="1">
    <location>
        <position position="1"/>
    </location>
</feature>
<gene>
    <name evidence="1" type="ORF">CTAM01_10513</name>
</gene>
<reference evidence="1 2" key="1">
    <citation type="submission" date="2016-10" db="EMBL/GenBank/DDBJ databases">
        <title>The genome sequence of Colletotrichum fioriniae PJ7.</title>
        <authorList>
            <person name="Baroncelli R."/>
        </authorList>
    </citation>
    <scope>NUCLEOTIDE SEQUENCE [LARGE SCALE GENOMIC DNA]</scope>
    <source>
        <strain evidence="1 2">Tom-12</strain>
    </source>
</reference>
<comment type="caution">
    <text evidence="1">The sequence shown here is derived from an EMBL/GenBank/DDBJ whole genome shotgun (WGS) entry which is preliminary data.</text>
</comment>
<evidence type="ECO:0000313" key="2">
    <source>
        <dbReference type="Proteomes" id="UP001227543"/>
    </source>
</evidence>
<dbReference type="RefSeq" id="XP_060378776.1">
    <property type="nucleotide sequence ID" value="XM_060526528.1"/>
</dbReference>
<proteinExistence type="predicted"/>
<name>A0ABQ9R0L7_9PEZI</name>
<sequence>VAYGTRGYSSLQCNELPSSHLSFSGSKSSCPPATLDWLALSILTLGFRGGWHRPPIVSPIQSGFWLMSSCRRLEAFASASQARQDKRNACSFSWCCLVVLDMDLVAIHTSRDCSVGSHCAP</sequence>
<evidence type="ECO:0000313" key="1">
    <source>
        <dbReference type="EMBL" id="KAK1490803.1"/>
    </source>
</evidence>
<dbReference type="EMBL" id="MLFU01000049">
    <property type="protein sequence ID" value="KAK1490803.1"/>
    <property type="molecule type" value="Genomic_DNA"/>
</dbReference>
<dbReference type="Proteomes" id="UP001227543">
    <property type="component" value="Unassembled WGS sequence"/>
</dbReference>